<dbReference type="PANTHER" id="PTHR13696">
    <property type="entry name" value="P-LOOP CONTAINING NUCLEOSIDE TRIPHOSPHATE HYDROLASE"/>
    <property type="match status" value="1"/>
</dbReference>
<dbReference type="EMBL" id="DWUQ01000164">
    <property type="protein sequence ID" value="HJD44933.1"/>
    <property type="molecule type" value="Genomic_DNA"/>
</dbReference>
<dbReference type="InterPro" id="IPR027417">
    <property type="entry name" value="P-loop_NTPase"/>
</dbReference>
<dbReference type="Pfam" id="PF13614">
    <property type="entry name" value="AAA_31"/>
    <property type="match status" value="1"/>
</dbReference>
<keyword evidence="1" id="KW-0175">Coiled coil</keyword>
<dbReference type="AlphaFoldDB" id="A0A9D2RKN3"/>
<accession>A0A9D2RKN3</accession>
<dbReference type="PIRSF" id="PIRSF009320">
    <property type="entry name" value="Nuc_binding_HP_1000"/>
    <property type="match status" value="1"/>
</dbReference>
<gene>
    <name evidence="3" type="ORF">H9906_07920</name>
</gene>
<name>A0A9D2RKN3_9BURK</name>
<feature type="domain" description="AAA" evidence="2">
    <location>
        <begin position="12"/>
        <end position="185"/>
    </location>
</feature>
<dbReference type="CDD" id="cd02042">
    <property type="entry name" value="ParAB_family"/>
    <property type="match status" value="1"/>
</dbReference>
<dbReference type="InterPro" id="IPR050678">
    <property type="entry name" value="DNA_Partitioning_ATPase"/>
</dbReference>
<sequence>MAAVPKQATPHVFCIANQKGGVGKTTTTINLAASLASLKKKVLLIDLDPQGNATMGSGVDKNSLKSNVYQVLIGESSIADTRMRSESGGYDVLPTNRELSGAEIDLVQLESREQQLKKAIEQVQHEYDFVLIDCPPTLSLLTLNGLAAAQGVIIPMQCEYFALEGLSDLVNTVKRVYRNLNPDLQLIGLLRVMFDTRVTLQQQVSAQIEEHFGDKVFKTIIPRNVRLAEAPSHGLPGLAYDKHAKGSKAYVEFAKELVKRLKQENKVD</sequence>
<dbReference type="Gene3D" id="3.40.50.300">
    <property type="entry name" value="P-loop containing nucleotide triphosphate hydrolases"/>
    <property type="match status" value="1"/>
</dbReference>
<evidence type="ECO:0000256" key="1">
    <source>
        <dbReference type="SAM" id="Coils"/>
    </source>
</evidence>
<dbReference type="Proteomes" id="UP000823889">
    <property type="component" value="Unassembled WGS sequence"/>
</dbReference>
<dbReference type="InterPro" id="IPR025669">
    <property type="entry name" value="AAA_dom"/>
</dbReference>
<reference evidence="3" key="2">
    <citation type="submission" date="2021-04" db="EMBL/GenBank/DDBJ databases">
        <authorList>
            <person name="Gilroy R."/>
        </authorList>
    </citation>
    <scope>NUCLEOTIDE SEQUENCE</scope>
    <source>
        <strain evidence="3">9264</strain>
    </source>
</reference>
<proteinExistence type="predicted"/>
<reference evidence="3" key="1">
    <citation type="journal article" date="2021" name="PeerJ">
        <title>Extensive microbial diversity within the chicken gut microbiome revealed by metagenomics and culture.</title>
        <authorList>
            <person name="Gilroy R."/>
            <person name="Ravi A."/>
            <person name="Getino M."/>
            <person name="Pursley I."/>
            <person name="Horton D.L."/>
            <person name="Alikhan N.F."/>
            <person name="Baker D."/>
            <person name="Gharbi K."/>
            <person name="Hall N."/>
            <person name="Watson M."/>
            <person name="Adriaenssens E.M."/>
            <person name="Foster-Nyarko E."/>
            <person name="Jarju S."/>
            <person name="Secka A."/>
            <person name="Antonio M."/>
            <person name="Oren A."/>
            <person name="Chaudhuri R.R."/>
            <person name="La Ragione R."/>
            <person name="Hildebrand F."/>
            <person name="Pallen M.J."/>
        </authorList>
    </citation>
    <scope>NUCLEOTIDE SEQUENCE</scope>
    <source>
        <strain evidence="3">9264</strain>
    </source>
</reference>
<dbReference type="FunFam" id="3.40.50.300:FF:000285">
    <property type="entry name" value="Sporulation initiation inhibitor Soj"/>
    <property type="match status" value="1"/>
</dbReference>
<evidence type="ECO:0000313" key="3">
    <source>
        <dbReference type="EMBL" id="HJD44933.1"/>
    </source>
</evidence>
<evidence type="ECO:0000313" key="4">
    <source>
        <dbReference type="Proteomes" id="UP000823889"/>
    </source>
</evidence>
<feature type="coiled-coil region" evidence="1">
    <location>
        <begin position="99"/>
        <end position="126"/>
    </location>
</feature>
<dbReference type="SUPFAM" id="SSF52540">
    <property type="entry name" value="P-loop containing nucleoside triphosphate hydrolases"/>
    <property type="match status" value="1"/>
</dbReference>
<dbReference type="PANTHER" id="PTHR13696:SF52">
    <property type="entry name" value="PARA FAMILY PROTEIN CT_582"/>
    <property type="match status" value="1"/>
</dbReference>
<organism evidence="3 4">
    <name type="scientific">Candidatus Paenalcaligenes intestinipullorum</name>
    <dbReference type="NCBI Taxonomy" id="2838718"/>
    <lineage>
        <taxon>Bacteria</taxon>
        <taxon>Pseudomonadati</taxon>
        <taxon>Pseudomonadota</taxon>
        <taxon>Betaproteobacteria</taxon>
        <taxon>Burkholderiales</taxon>
        <taxon>Alcaligenaceae</taxon>
        <taxon>Paenalcaligenes</taxon>
    </lineage>
</organism>
<comment type="caution">
    <text evidence="3">The sequence shown here is derived from an EMBL/GenBank/DDBJ whole genome shotgun (WGS) entry which is preliminary data.</text>
</comment>
<protein>
    <submittedName>
        <fullName evidence="3">AAA family ATPase</fullName>
    </submittedName>
</protein>
<evidence type="ECO:0000259" key="2">
    <source>
        <dbReference type="Pfam" id="PF13614"/>
    </source>
</evidence>